<dbReference type="Proteomes" id="UP001152749">
    <property type="component" value="Chromosome"/>
</dbReference>
<dbReference type="InterPro" id="IPR026444">
    <property type="entry name" value="Secre_tail"/>
</dbReference>
<evidence type="ECO:0000256" key="1">
    <source>
        <dbReference type="ARBA" id="ARBA00022729"/>
    </source>
</evidence>
<organism evidence="3 4">
    <name type="scientific">Flavobacterium collinsii</name>
    <dbReference type="NCBI Taxonomy" id="1114861"/>
    <lineage>
        <taxon>Bacteria</taxon>
        <taxon>Pseudomonadati</taxon>
        <taxon>Bacteroidota</taxon>
        <taxon>Flavobacteriia</taxon>
        <taxon>Flavobacteriales</taxon>
        <taxon>Flavobacteriaceae</taxon>
        <taxon>Flavobacterium</taxon>
    </lineage>
</organism>
<feature type="domain" description="Secretion system C-terminal sorting" evidence="2">
    <location>
        <begin position="433"/>
        <end position="500"/>
    </location>
</feature>
<dbReference type="Pfam" id="PF18962">
    <property type="entry name" value="Por_Secre_tail"/>
    <property type="match status" value="1"/>
</dbReference>
<keyword evidence="1" id="KW-0732">Signal</keyword>
<name>A0A9W4TDC3_9FLAO</name>
<protein>
    <recommendedName>
        <fullName evidence="2">Secretion system C-terminal sorting domain-containing protein</fullName>
    </recommendedName>
</protein>
<proteinExistence type="predicted"/>
<dbReference type="KEGG" id="fcs:TRV642_0859"/>
<evidence type="ECO:0000259" key="2">
    <source>
        <dbReference type="Pfam" id="PF18962"/>
    </source>
</evidence>
<dbReference type="AlphaFoldDB" id="A0A9W4TDC3"/>
<dbReference type="NCBIfam" id="TIGR04183">
    <property type="entry name" value="Por_Secre_tail"/>
    <property type="match status" value="1"/>
</dbReference>
<gene>
    <name evidence="3" type="ORF">TRV642_0859</name>
</gene>
<sequence length="503" mass="54545">MKKTLLFLIFNYTLSYAQNDGTLDTSFGKNGITITDLTSNGIDYAFDGIQLADHKILVGGYTSANSNSSLVLKYLPDGNLDLSFGTKGYSMIKFGNEKSDVRKIGIQSDGKIILSGRSGERFAYAAIARLNTDGTLDTTFGTNGITKNILGSESDLQSIHILPNDKMIAVGYVLNDNSDILILKLNADGTYDNSFGNNGVQVINFDSLSQRAFCSVMNGDKILIGGSVSNPTEASLLVQLNANGSIDTSFGTNGYRYVQFDSNAREDYDRFLSVKIDKDKIYAVGAKAITPLKYVINLAKFDINGTLDTTFSDDGKLLIDTKSDKDFINDLNILQDNSILLAGVTAVSNSSNSLLIKLNPDGTYKTNFGNKGIVLSNMNASNSTIQKVIVNEANLITVGVSSSRSANIGLAKYKNSNTLGIPENQLKSKSFNVFPNPVKDKLSITSLLDQKPDSITLINSKGQIILENKTNTEQINLENLAEGIYILKIQSNGLTENVKIIKY</sequence>
<evidence type="ECO:0000313" key="3">
    <source>
        <dbReference type="EMBL" id="CAI2765889.1"/>
    </source>
</evidence>
<evidence type="ECO:0000313" key="4">
    <source>
        <dbReference type="Proteomes" id="UP001152749"/>
    </source>
</evidence>
<reference evidence="3" key="1">
    <citation type="submission" date="2022-09" db="EMBL/GenBank/DDBJ databases">
        <authorList>
            <person name="Duchaud E."/>
        </authorList>
    </citation>
    <scope>NUCLEOTIDE SEQUENCE</scope>
    <source>
        <strain evidence="3">TRV642</strain>
    </source>
</reference>
<dbReference type="Pfam" id="PF17164">
    <property type="entry name" value="DUF5122"/>
    <property type="match status" value="5"/>
</dbReference>
<dbReference type="EMBL" id="OX336425">
    <property type="protein sequence ID" value="CAI2765889.1"/>
    <property type="molecule type" value="Genomic_DNA"/>
</dbReference>
<dbReference type="InterPro" id="IPR013431">
    <property type="entry name" value="Delta_60_rpt"/>
</dbReference>
<dbReference type="Gene3D" id="2.80.10.50">
    <property type="match status" value="3"/>
</dbReference>
<dbReference type="NCBIfam" id="TIGR02608">
    <property type="entry name" value="delta_60_rpt"/>
    <property type="match status" value="7"/>
</dbReference>
<accession>A0A9W4TDC3</accession>
<dbReference type="RefSeq" id="WP_263362220.1">
    <property type="nucleotide sequence ID" value="NZ_OX336425.1"/>
</dbReference>